<comment type="subcellular location">
    <subcellularLocation>
        <location evidence="1">Cytoplasm</location>
    </subcellularLocation>
</comment>
<dbReference type="Gene3D" id="3.40.930.10">
    <property type="entry name" value="Mannitol-specific EII, Chain A"/>
    <property type="match status" value="1"/>
</dbReference>
<keyword evidence="13" id="KW-0762">Sugar transport</keyword>
<keyword evidence="7" id="KW-0598">Phosphotransferase system</keyword>
<evidence type="ECO:0000256" key="9">
    <source>
        <dbReference type="ARBA" id="ARBA00037387"/>
    </source>
</evidence>
<keyword evidence="4" id="KW-0963">Cytoplasm</keyword>
<comment type="caution">
    <text evidence="13">The sequence shown here is derived from an EMBL/GenBank/DDBJ whole genome shotgun (WGS) entry which is preliminary data.</text>
</comment>
<dbReference type="GO" id="GO:0005737">
    <property type="term" value="C:cytoplasm"/>
    <property type="evidence" value="ECO:0007669"/>
    <property type="project" value="UniProtKB-SubCell"/>
</dbReference>
<evidence type="ECO:0000256" key="5">
    <source>
        <dbReference type="ARBA" id="ARBA00022553"/>
    </source>
</evidence>
<dbReference type="Pfam" id="PF00359">
    <property type="entry name" value="PTS_EIIA_2"/>
    <property type="match status" value="1"/>
</dbReference>
<dbReference type="InterPro" id="IPR002178">
    <property type="entry name" value="PTS_EIIA_type-2_dom"/>
</dbReference>
<dbReference type="EMBL" id="DXHR01000012">
    <property type="protein sequence ID" value="HIW12347.1"/>
    <property type="molecule type" value="Genomic_DNA"/>
</dbReference>
<dbReference type="InterPro" id="IPR016152">
    <property type="entry name" value="PTrfase/Anion_transptr"/>
</dbReference>
<accession>A0A9D1TZN2</accession>
<keyword evidence="6" id="KW-0808">Transferase</keyword>
<dbReference type="CDD" id="cd00211">
    <property type="entry name" value="PTS_IIA_fru"/>
    <property type="match status" value="1"/>
</dbReference>
<evidence type="ECO:0000256" key="8">
    <source>
        <dbReference type="ARBA" id="ARBA00022777"/>
    </source>
</evidence>
<dbReference type="PROSITE" id="PS51094">
    <property type="entry name" value="PTS_EIIA_TYPE_2"/>
    <property type="match status" value="1"/>
</dbReference>
<evidence type="ECO:0000313" key="13">
    <source>
        <dbReference type="EMBL" id="HIW12347.1"/>
    </source>
</evidence>
<evidence type="ECO:0000256" key="3">
    <source>
        <dbReference type="ARBA" id="ARBA00022448"/>
    </source>
</evidence>
<keyword evidence="5" id="KW-0597">Phosphoprotein</keyword>
<evidence type="ECO:0000256" key="2">
    <source>
        <dbReference type="ARBA" id="ARBA00011798"/>
    </source>
</evidence>
<evidence type="ECO:0000256" key="7">
    <source>
        <dbReference type="ARBA" id="ARBA00022683"/>
    </source>
</evidence>
<name>A0A9D1TZN2_9STAP</name>
<dbReference type="GO" id="GO:0016301">
    <property type="term" value="F:kinase activity"/>
    <property type="evidence" value="ECO:0007669"/>
    <property type="project" value="UniProtKB-KW"/>
</dbReference>
<dbReference type="InterPro" id="IPR051351">
    <property type="entry name" value="Ascorbate-PTS_EIIA_comp"/>
</dbReference>
<dbReference type="PANTHER" id="PTHR36203">
    <property type="entry name" value="ASCORBATE-SPECIFIC PTS SYSTEM EIIA COMPONENT"/>
    <property type="match status" value="1"/>
</dbReference>
<reference evidence="13" key="1">
    <citation type="journal article" date="2021" name="PeerJ">
        <title>Extensive microbial diversity within the chicken gut microbiome revealed by metagenomics and culture.</title>
        <authorList>
            <person name="Gilroy R."/>
            <person name="Ravi A."/>
            <person name="Getino M."/>
            <person name="Pursley I."/>
            <person name="Horton D.L."/>
            <person name="Alikhan N.F."/>
            <person name="Baker D."/>
            <person name="Gharbi K."/>
            <person name="Hall N."/>
            <person name="Watson M."/>
            <person name="Adriaenssens E.M."/>
            <person name="Foster-Nyarko E."/>
            <person name="Jarju S."/>
            <person name="Secka A."/>
            <person name="Antonio M."/>
            <person name="Oren A."/>
            <person name="Chaudhuri R.R."/>
            <person name="La Ragione R."/>
            <person name="Hildebrand F."/>
            <person name="Pallen M.J."/>
        </authorList>
    </citation>
    <scope>NUCLEOTIDE SEQUENCE</scope>
    <source>
        <strain evidence="13">ChiHjej13B12-752</strain>
    </source>
</reference>
<gene>
    <name evidence="13" type="ORF">H9891_04215</name>
</gene>
<proteinExistence type="predicted"/>
<organism evidence="13 14">
    <name type="scientific">Candidatus Salinicoccus stercoripullorum</name>
    <dbReference type="NCBI Taxonomy" id="2838756"/>
    <lineage>
        <taxon>Bacteria</taxon>
        <taxon>Bacillati</taxon>
        <taxon>Bacillota</taxon>
        <taxon>Bacilli</taxon>
        <taxon>Bacillales</taxon>
        <taxon>Staphylococcaceae</taxon>
        <taxon>Salinicoccus</taxon>
    </lineage>
</organism>
<dbReference type="GO" id="GO:0009401">
    <property type="term" value="P:phosphoenolpyruvate-dependent sugar phosphotransferase system"/>
    <property type="evidence" value="ECO:0007669"/>
    <property type="project" value="UniProtKB-KW"/>
</dbReference>
<protein>
    <recommendedName>
        <fullName evidence="10">Ascorbate-specific PTS system EIIA component</fullName>
    </recommendedName>
    <alternativeName>
        <fullName evidence="11">Ascorbate-specific phosphotransferase enzyme IIA component</fullName>
    </alternativeName>
</protein>
<comment type="subunit">
    <text evidence="2">Homodimer or homotrimer. Seems to be a monomer when not phosphorylated.</text>
</comment>
<reference evidence="13" key="2">
    <citation type="submission" date="2021-04" db="EMBL/GenBank/DDBJ databases">
        <authorList>
            <person name="Gilroy R."/>
        </authorList>
    </citation>
    <scope>NUCLEOTIDE SEQUENCE</scope>
    <source>
        <strain evidence="13">ChiHjej13B12-752</strain>
    </source>
</reference>
<evidence type="ECO:0000313" key="14">
    <source>
        <dbReference type="Proteomes" id="UP000823989"/>
    </source>
</evidence>
<sequence length="144" mass="15921">MLKDVLIEENIQVQNEIDSWEAAIETASRPLLESGKIEYGYVEEMIQNVHELGPYIVISPQIAIAHARPDGTVNAVSLSLLKLGSPVNFSERDHEASLIFVLAAVDNEQHLDILRDLAVKLGDQDVVNSLLATTSKKEIYNILS</sequence>
<dbReference type="PANTHER" id="PTHR36203:SF1">
    <property type="entry name" value="ASCORBATE-SPECIFIC PTS SYSTEM EIIA COMPONENT"/>
    <property type="match status" value="1"/>
</dbReference>
<dbReference type="Proteomes" id="UP000823989">
    <property type="component" value="Unassembled WGS sequence"/>
</dbReference>
<evidence type="ECO:0000256" key="1">
    <source>
        <dbReference type="ARBA" id="ARBA00004496"/>
    </source>
</evidence>
<evidence type="ECO:0000256" key="6">
    <source>
        <dbReference type="ARBA" id="ARBA00022679"/>
    </source>
</evidence>
<dbReference type="SUPFAM" id="SSF55804">
    <property type="entry name" value="Phoshotransferase/anion transport protein"/>
    <property type="match status" value="1"/>
</dbReference>
<feature type="domain" description="PTS EIIA type-2" evidence="12">
    <location>
        <begin position="4"/>
        <end position="144"/>
    </location>
</feature>
<comment type="function">
    <text evidence="9">The phosphoenolpyruvate-dependent sugar phosphotransferase system (sugar PTS), a major carbohydrate active transport system, catalyzes the phosphorylation of incoming sugar substrates concomitantly with their translocation across the cell membrane. The enzyme II UlaABC PTS system is involved in ascorbate transport.</text>
</comment>
<evidence type="ECO:0000256" key="4">
    <source>
        <dbReference type="ARBA" id="ARBA00022490"/>
    </source>
</evidence>
<dbReference type="AlphaFoldDB" id="A0A9D1TZN2"/>
<evidence type="ECO:0000259" key="12">
    <source>
        <dbReference type="PROSITE" id="PS51094"/>
    </source>
</evidence>
<evidence type="ECO:0000256" key="11">
    <source>
        <dbReference type="ARBA" id="ARBA00042072"/>
    </source>
</evidence>
<keyword evidence="8" id="KW-0418">Kinase</keyword>
<keyword evidence="3" id="KW-0813">Transport</keyword>
<evidence type="ECO:0000256" key="10">
    <source>
        <dbReference type="ARBA" id="ARBA00041175"/>
    </source>
</evidence>